<name>A0A845G521_9BURK</name>
<dbReference type="InterPro" id="IPR050900">
    <property type="entry name" value="Transposase_IS3/IS150/IS904"/>
</dbReference>
<comment type="caution">
    <text evidence="2">The sequence shown here is derived from an EMBL/GenBank/DDBJ whole genome shotgun (WGS) entry which is preliminary data.</text>
</comment>
<gene>
    <name evidence="2" type="ORF">GTP91_16505</name>
</gene>
<evidence type="ECO:0000313" key="2">
    <source>
        <dbReference type="EMBL" id="MYM88770.1"/>
    </source>
</evidence>
<protein>
    <submittedName>
        <fullName evidence="2">IS3 family transposase</fullName>
    </submittedName>
</protein>
<evidence type="ECO:0000313" key="3">
    <source>
        <dbReference type="Proteomes" id="UP000470302"/>
    </source>
</evidence>
<dbReference type="EMBL" id="WWCW01000055">
    <property type="protein sequence ID" value="MYM88770.1"/>
    <property type="molecule type" value="Genomic_DNA"/>
</dbReference>
<dbReference type="PANTHER" id="PTHR46889">
    <property type="entry name" value="TRANSPOSASE INSF FOR INSERTION SEQUENCE IS3B-RELATED"/>
    <property type="match status" value="1"/>
</dbReference>
<feature type="non-terminal residue" evidence="2">
    <location>
        <position position="1"/>
    </location>
</feature>
<dbReference type="InterPro" id="IPR012337">
    <property type="entry name" value="RNaseH-like_sf"/>
</dbReference>
<sequence length="62" mass="7422">VAESFFSNLKNEVMHDRLFSTRDEARAVVNDYIEMYYNRLRLHQTLKYQTPVAVEAQFRVPN</sequence>
<dbReference type="GO" id="GO:0015074">
    <property type="term" value="P:DNA integration"/>
    <property type="evidence" value="ECO:0007669"/>
    <property type="project" value="InterPro"/>
</dbReference>
<reference evidence="2 3" key="1">
    <citation type="submission" date="2020-01" db="EMBL/GenBank/DDBJ databases">
        <title>Novel species isolated from a subtropical stream in China.</title>
        <authorList>
            <person name="Lu H."/>
        </authorList>
    </citation>
    <scope>NUCLEOTIDE SEQUENCE [LARGE SCALE GENOMIC DNA]</scope>
    <source>
        <strain evidence="2 3">FT82W</strain>
    </source>
</reference>
<proteinExistence type="predicted"/>
<dbReference type="Pfam" id="PF13333">
    <property type="entry name" value="rve_2"/>
    <property type="match status" value="1"/>
</dbReference>
<dbReference type="Proteomes" id="UP000470302">
    <property type="component" value="Unassembled WGS sequence"/>
</dbReference>
<feature type="domain" description="Integrase catalytic" evidence="1">
    <location>
        <begin position="3"/>
        <end position="53"/>
    </location>
</feature>
<dbReference type="RefSeq" id="WP_161097783.1">
    <property type="nucleotide sequence ID" value="NZ_WWCW01000055.1"/>
</dbReference>
<evidence type="ECO:0000259" key="1">
    <source>
        <dbReference type="Pfam" id="PF13333"/>
    </source>
</evidence>
<dbReference type="SUPFAM" id="SSF53098">
    <property type="entry name" value="Ribonuclease H-like"/>
    <property type="match status" value="1"/>
</dbReference>
<dbReference type="AlphaFoldDB" id="A0A845G521"/>
<dbReference type="PANTHER" id="PTHR46889:SF4">
    <property type="entry name" value="TRANSPOSASE INSO FOR INSERTION SEQUENCE ELEMENT IS911B-RELATED"/>
    <property type="match status" value="1"/>
</dbReference>
<accession>A0A845G521</accession>
<organism evidence="2 3">
    <name type="scientific">Duganella vulcania</name>
    <dbReference type="NCBI Taxonomy" id="2692166"/>
    <lineage>
        <taxon>Bacteria</taxon>
        <taxon>Pseudomonadati</taxon>
        <taxon>Pseudomonadota</taxon>
        <taxon>Betaproteobacteria</taxon>
        <taxon>Burkholderiales</taxon>
        <taxon>Oxalobacteraceae</taxon>
        <taxon>Telluria group</taxon>
        <taxon>Duganella</taxon>
    </lineage>
</organism>
<dbReference type="InterPro" id="IPR001584">
    <property type="entry name" value="Integrase_cat-core"/>
</dbReference>